<reference evidence="1" key="1">
    <citation type="submission" date="2014-09" db="EMBL/GenBank/DDBJ databases">
        <authorList>
            <person name="Magalhaes I.L.F."/>
            <person name="Oliveira U."/>
            <person name="Santos F.R."/>
            <person name="Vidigal T.H.D.A."/>
            <person name="Brescovit A.D."/>
            <person name="Santos A.J."/>
        </authorList>
    </citation>
    <scope>NUCLEOTIDE SEQUENCE</scope>
    <source>
        <tissue evidence="1">Shoot tissue taken approximately 20 cm above the soil surface</tissue>
    </source>
</reference>
<dbReference type="EMBL" id="GBRH01249071">
    <property type="protein sequence ID" value="JAD48824.1"/>
    <property type="molecule type" value="Transcribed_RNA"/>
</dbReference>
<reference evidence="1" key="2">
    <citation type="journal article" date="2015" name="Data Brief">
        <title>Shoot transcriptome of the giant reed, Arundo donax.</title>
        <authorList>
            <person name="Barrero R.A."/>
            <person name="Guerrero F.D."/>
            <person name="Moolhuijzen P."/>
            <person name="Goolsby J.A."/>
            <person name="Tidwell J."/>
            <person name="Bellgard S.E."/>
            <person name="Bellgard M.I."/>
        </authorList>
    </citation>
    <scope>NUCLEOTIDE SEQUENCE</scope>
    <source>
        <tissue evidence="1">Shoot tissue taken approximately 20 cm above the soil surface</tissue>
    </source>
</reference>
<protein>
    <submittedName>
        <fullName evidence="1">Uncharacterized protein</fullName>
    </submittedName>
</protein>
<organism evidence="1">
    <name type="scientific">Arundo donax</name>
    <name type="common">Giant reed</name>
    <name type="synonym">Donax arundinaceus</name>
    <dbReference type="NCBI Taxonomy" id="35708"/>
    <lineage>
        <taxon>Eukaryota</taxon>
        <taxon>Viridiplantae</taxon>
        <taxon>Streptophyta</taxon>
        <taxon>Embryophyta</taxon>
        <taxon>Tracheophyta</taxon>
        <taxon>Spermatophyta</taxon>
        <taxon>Magnoliopsida</taxon>
        <taxon>Liliopsida</taxon>
        <taxon>Poales</taxon>
        <taxon>Poaceae</taxon>
        <taxon>PACMAD clade</taxon>
        <taxon>Arundinoideae</taxon>
        <taxon>Arundineae</taxon>
        <taxon>Arundo</taxon>
    </lineage>
</organism>
<name>A0A0A9AAU7_ARUDO</name>
<sequence>MNAVTPKQELPLV</sequence>
<accession>A0A0A9AAU7</accession>
<proteinExistence type="predicted"/>
<evidence type="ECO:0000313" key="1">
    <source>
        <dbReference type="EMBL" id="JAD48824.1"/>
    </source>
</evidence>